<dbReference type="RefSeq" id="XP_025464285.1">
    <property type="nucleotide sequence ID" value="XM_025613436.1"/>
</dbReference>
<evidence type="ECO:0000256" key="1">
    <source>
        <dbReference type="SAM" id="MobiDB-lite"/>
    </source>
</evidence>
<keyword evidence="3" id="KW-1185">Reference proteome</keyword>
<protein>
    <submittedName>
        <fullName evidence="2">Uncharacterized protein</fullName>
    </submittedName>
</protein>
<reference evidence="2 3" key="1">
    <citation type="submission" date="2016-12" db="EMBL/GenBank/DDBJ databases">
        <title>The genomes of Aspergillus section Nigri reveals drivers in fungal speciation.</title>
        <authorList>
            <consortium name="DOE Joint Genome Institute"/>
            <person name="Vesth T.C."/>
            <person name="Nybo J."/>
            <person name="Theobald S."/>
            <person name="Brandl J."/>
            <person name="Frisvad J.C."/>
            <person name="Nielsen K.F."/>
            <person name="Lyhne E.K."/>
            <person name="Kogle M.E."/>
            <person name="Kuo A."/>
            <person name="Riley R."/>
            <person name="Clum A."/>
            <person name="Nolan M."/>
            <person name="Lipzen A."/>
            <person name="Salamov A."/>
            <person name="Henrissat B."/>
            <person name="Wiebenga A."/>
            <person name="De Vries R.P."/>
            <person name="Grigoriev I.V."/>
            <person name="Mortensen U.H."/>
            <person name="Andersen M.R."/>
            <person name="Baker S.E."/>
        </authorList>
    </citation>
    <scope>NUCLEOTIDE SEQUENCE [LARGE SCALE GENOMIC DNA]</scope>
    <source>
        <strain evidence="2 3">CBS 115572</strain>
    </source>
</reference>
<dbReference type="OrthoDB" id="4509876at2759"/>
<feature type="region of interest" description="Disordered" evidence="1">
    <location>
        <begin position="1"/>
        <end position="78"/>
    </location>
</feature>
<comment type="caution">
    <text evidence="2">The sequence shown here is derived from an EMBL/GenBank/DDBJ whole genome shotgun (WGS) entry which is preliminary data.</text>
</comment>
<dbReference type="AlphaFoldDB" id="A0A317VU41"/>
<dbReference type="Proteomes" id="UP000246702">
    <property type="component" value="Unassembled WGS sequence"/>
</dbReference>
<proteinExistence type="predicted"/>
<sequence>MEQASDMTNLFPDNEMSPVDKGKSPVGKGQTSRVSEPGPSCRHPHSSEAEATTSCNPSAPPKDDPSAPPEPPNEVQIDPHTPSHRFLYFFESETYVYFLIWIMQTIKEFRDSRVVIVGQVARQYHLDAGVIEMRFLGGAVGIKIHTFPVGGPLPPTVDDERIYRFALRRTSQTLGDLLPHSLPMLPLPLLILKAANDCRRTGPDDAELVWTLAQKLDRKHRWQDWQLYGLKDNLGKLVGADPGKAKKRTRDEWVEALRLEEQTGQ</sequence>
<evidence type="ECO:0000313" key="2">
    <source>
        <dbReference type="EMBL" id="PWY76472.1"/>
    </source>
</evidence>
<evidence type="ECO:0000313" key="3">
    <source>
        <dbReference type="Proteomes" id="UP000246702"/>
    </source>
</evidence>
<name>A0A317VU41_9EURO</name>
<accession>A0A317VU41</accession>
<dbReference type="EMBL" id="MSFK01000027">
    <property type="protein sequence ID" value="PWY76472.1"/>
    <property type="molecule type" value="Genomic_DNA"/>
</dbReference>
<gene>
    <name evidence="2" type="ORF">BO94DRAFT_549255</name>
</gene>
<dbReference type="GeneID" id="37115579"/>
<organism evidence="2 3">
    <name type="scientific">Aspergillus sclerotioniger CBS 115572</name>
    <dbReference type="NCBI Taxonomy" id="1450535"/>
    <lineage>
        <taxon>Eukaryota</taxon>
        <taxon>Fungi</taxon>
        <taxon>Dikarya</taxon>
        <taxon>Ascomycota</taxon>
        <taxon>Pezizomycotina</taxon>
        <taxon>Eurotiomycetes</taxon>
        <taxon>Eurotiomycetidae</taxon>
        <taxon>Eurotiales</taxon>
        <taxon>Aspergillaceae</taxon>
        <taxon>Aspergillus</taxon>
        <taxon>Aspergillus subgen. Circumdati</taxon>
    </lineage>
</organism>